<evidence type="ECO:0000313" key="2">
    <source>
        <dbReference type="Proteomes" id="UP000828390"/>
    </source>
</evidence>
<protein>
    <submittedName>
        <fullName evidence="1">Uncharacterized protein</fullName>
    </submittedName>
</protein>
<reference evidence="1" key="1">
    <citation type="journal article" date="2019" name="bioRxiv">
        <title>The Genome of the Zebra Mussel, Dreissena polymorpha: A Resource for Invasive Species Research.</title>
        <authorList>
            <person name="McCartney M.A."/>
            <person name="Auch B."/>
            <person name="Kono T."/>
            <person name="Mallez S."/>
            <person name="Zhang Y."/>
            <person name="Obille A."/>
            <person name="Becker A."/>
            <person name="Abrahante J.E."/>
            <person name="Garbe J."/>
            <person name="Badalamenti J.P."/>
            <person name="Herman A."/>
            <person name="Mangelson H."/>
            <person name="Liachko I."/>
            <person name="Sullivan S."/>
            <person name="Sone E.D."/>
            <person name="Koren S."/>
            <person name="Silverstein K.A.T."/>
            <person name="Beckman K.B."/>
            <person name="Gohl D.M."/>
        </authorList>
    </citation>
    <scope>NUCLEOTIDE SEQUENCE</scope>
    <source>
        <strain evidence="1">Duluth1</strain>
        <tissue evidence="1">Whole animal</tissue>
    </source>
</reference>
<comment type="caution">
    <text evidence="1">The sequence shown here is derived from an EMBL/GenBank/DDBJ whole genome shotgun (WGS) entry which is preliminary data.</text>
</comment>
<reference evidence="1" key="2">
    <citation type="submission" date="2020-11" db="EMBL/GenBank/DDBJ databases">
        <authorList>
            <person name="McCartney M.A."/>
            <person name="Auch B."/>
            <person name="Kono T."/>
            <person name="Mallez S."/>
            <person name="Becker A."/>
            <person name="Gohl D.M."/>
            <person name="Silverstein K.A.T."/>
            <person name="Koren S."/>
            <person name="Bechman K.B."/>
            <person name="Herman A."/>
            <person name="Abrahante J.E."/>
            <person name="Garbe J."/>
        </authorList>
    </citation>
    <scope>NUCLEOTIDE SEQUENCE</scope>
    <source>
        <strain evidence="1">Duluth1</strain>
        <tissue evidence="1">Whole animal</tissue>
    </source>
</reference>
<organism evidence="1 2">
    <name type="scientific">Dreissena polymorpha</name>
    <name type="common">Zebra mussel</name>
    <name type="synonym">Mytilus polymorpha</name>
    <dbReference type="NCBI Taxonomy" id="45954"/>
    <lineage>
        <taxon>Eukaryota</taxon>
        <taxon>Metazoa</taxon>
        <taxon>Spiralia</taxon>
        <taxon>Lophotrochozoa</taxon>
        <taxon>Mollusca</taxon>
        <taxon>Bivalvia</taxon>
        <taxon>Autobranchia</taxon>
        <taxon>Heteroconchia</taxon>
        <taxon>Euheterodonta</taxon>
        <taxon>Imparidentia</taxon>
        <taxon>Neoheterodontei</taxon>
        <taxon>Myida</taxon>
        <taxon>Dreissenoidea</taxon>
        <taxon>Dreissenidae</taxon>
        <taxon>Dreissena</taxon>
    </lineage>
</organism>
<dbReference type="AlphaFoldDB" id="A0A9D4QN75"/>
<name>A0A9D4QN75_DREPO</name>
<sequence>MDGEAVARCLLSIPGMASSSAVAKAGSSLGAKGFDLLEGLAVGADPWQQEQAVDVAVLLRFAPRFIWKT</sequence>
<proteinExistence type="predicted"/>
<evidence type="ECO:0000313" key="1">
    <source>
        <dbReference type="EMBL" id="KAH3836265.1"/>
    </source>
</evidence>
<gene>
    <name evidence="1" type="ORF">DPMN_109635</name>
</gene>
<dbReference type="EMBL" id="JAIWYP010000004">
    <property type="protein sequence ID" value="KAH3836265.1"/>
    <property type="molecule type" value="Genomic_DNA"/>
</dbReference>
<dbReference type="Proteomes" id="UP000828390">
    <property type="component" value="Unassembled WGS sequence"/>
</dbReference>
<accession>A0A9D4QN75</accession>
<keyword evidence="2" id="KW-1185">Reference proteome</keyword>